<comment type="caution">
    <text evidence="2">The sequence shown here is derived from an EMBL/GenBank/DDBJ whole genome shotgun (WGS) entry which is preliminary data.</text>
</comment>
<dbReference type="EMBL" id="QKKF02023541">
    <property type="protein sequence ID" value="RZF37637.1"/>
    <property type="molecule type" value="Genomic_DNA"/>
</dbReference>
<feature type="compositionally biased region" description="Acidic residues" evidence="1">
    <location>
        <begin position="74"/>
        <end position="83"/>
    </location>
</feature>
<sequence>MPIYDWATSSLLNINMNQDILNIGNILRNSYYGSLAKVTEKKEEESQHPPPDVLPDVERDYKNDNPEPRSFVEEVLDEINEESESNRELNIERPPTDKDLPDIGSEDPKTIKPRSPAKCICGFSQGSTNSCSCFPETLVYYQYCSVPIPPTD</sequence>
<evidence type="ECO:0000313" key="2">
    <source>
        <dbReference type="EMBL" id="RZF37637.1"/>
    </source>
</evidence>
<feature type="compositionally biased region" description="Basic and acidic residues" evidence="1">
    <location>
        <begin position="56"/>
        <end position="72"/>
    </location>
</feature>
<dbReference type="Proteomes" id="UP000291343">
    <property type="component" value="Unassembled WGS sequence"/>
</dbReference>
<dbReference type="OrthoDB" id="6640483at2759"/>
<accession>A0A482WVL8</accession>
<protein>
    <submittedName>
        <fullName evidence="2">Uncharacterized protein</fullName>
    </submittedName>
</protein>
<name>A0A482WVL8_LAOST</name>
<evidence type="ECO:0000313" key="3">
    <source>
        <dbReference type="Proteomes" id="UP000291343"/>
    </source>
</evidence>
<evidence type="ECO:0000256" key="1">
    <source>
        <dbReference type="SAM" id="MobiDB-lite"/>
    </source>
</evidence>
<keyword evidence="3" id="KW-1185">Reference proteome</keyword>
<dbReference type="InParanoid" id="A0A482WVL8"/>
<feature type="compositionally biased region" description="Basic and acidic residues" evidence="1">
    <location>
        <begin position="84"/>
        <end position="110"/>
    </location>
</feature>
<feature type="region of interest" description="Disordered" evidence="1">
    <location>
        <begin position="40"/>
        <end position="112"/>
    </location>
</feature>
<reference evidence="2 3" key="1">
    <citation type="journal article" date="2017" name="Gigascience">
        <title>Genome sequence of the small brown planthopper, Laodelphax striatellus.</title>
        <authorList>
            <person name="Zhu J."/>
            <person name="Jiang F."/>
            <person name="Wang X."/>
            <person name="Yang P."/>
            <person name="Bao Y."/>
            <person name="Zhao W."/>
            <person name="Wang W."/>
            <person name="Lu H."/>
            <person name="Wang Q."/>
            <person name="Cui N."/>
            <person name="Li J."/>
            <person name="Chen X."/>
            <person name="Luo L."/>
            <person name="Yu J."/>
            <person name="Kang L."/>
            <person name="Cui F."/>
        </authorList>
    </citation>
    <scope>NUCLEOTIDE SEQUENCE [LARGE SCALE GENOMIC DNA]</scope>
    <source>
        <strain evidence="2">Lst14</strain>
    </source>
</reference>
<proteinExistence type="predicted"/>
<gene>
    <name evidence="2" type="ORF">LSTR_LSTR009718</name>
</gene>
<organism evidence="2 3">
    <name type="scientific">Laodelphax striatellus</name>
    <name type="common">Small brown planthopper</name>
    <name type="synonym">Delphax striatella</name>
    <dbReference type="NCBI Taxonomy" id="195883"/>
    <lineage>
        <taxon>Eukaryota</taxon>
        <taxon>Metazoa</taxon>
        <taxon>Ecdysozoa</taxon>
        <taxon>Arthropoda</taxon>
        <taxon>Hexapoda</taxon>
        <taxon>Insecta</taxon>
        <taxon>Pterygota</taxon>
        <taxon>Neoptera</taxon>
        <taxon>Paraneoptera</taxon>
        <taxon>Hemiptera</taxon>
        <taxon>Auchenorrhyncha</taxon>
        <taxon>Fulgoroidea</taxon>
        <taxon>Delphacidae</taxon>
        <taxon>Criomorphinae</taxon>
        <taxon>Laodelphax</taxon>
    </lineage>
</organism>
<dbReference type="AlphaFoldDB" id="A0A482WVL8"/>
<dbReference type="SMR" id="A0A482WVL8"/>